<reference evidence="1 3" key="1">
    <citation type="submission" date="2020-12" db="EMBL/GenBank/DDBJ databases">
        <title>FDA dAtabase for Regulatory Grade micrObial Sequences (FDA-ARGOS): Supporting development and validation of Infectious Disease Dx tests.</title>
        <authorList>
            <person name="Sproer C."/>
            <person name="Gronow S."/>
            <person name="Severitt S."/>
            <person name="Schroder I."/>
            <person name="Tallon L."/>
            <person name="Sadzewicz L."/>
            <person name="Zhao X."/>
            <person name="Boylan J."/>
            <person name="Ott S."/>
            <person name="Bowen H."/>
            <person name="Vavikolanu K."/>
            <person name="Mehta A."/>
            <person name="Aluvathingal J."/>
            <person name="Nadendla S."/>
            <person name="Lowell S."/>
            <person name="Myers T."/>
            <person name="Yan Y."/>
            <person name="Sichtig H."/>
        </authorList>
    </citation>
    <scope>NUCLEOTIDE SEQUENCE [LARGE SCALE GENOMIC DNA]</scope>
    <source>
        <strain evidence="1 3">FDAARGOS_1053</strain>
        <strain evidence="2">FDAARGOS_1191</strain>
    </source>
</reference>
<accession>A0A7T4EE07</accession>
<dbReference type="RefSeq" id="WP_141759610.1">
    <property type="nucleotide sequence ID" value="NZ_CP066007.1"/>
</dbReference>
<dbReference type="Proteomes" id="UP000617681">
    <property type="component" value="Chromosome"/>
</dbReference>
<evidence type="ECO:0000313" key="1">
    <source>
        <dbReference type="EMBL" id="QQB45651.1"/>
    </source>
</evidence>
<organism evidence="1 3">
    <name type="scientific">Corynebacterium glucuronolyticum</name>
    <dbReference type="NCBI Taxonomy" id="39791"/>
    <lineage>
        <taxon>Bacteria</taxon>
        <taxon>Bacillati</taxon>
        <taxon>Actinomycetota</taxon>
        <taxon>Actinomycetes</taxon>
        <taxon>Mycobacteriales</taxon>
        <taxon>Corynebacteriaceae</taxon>
        <taxon>Corynebacterium</taxon>
    </lineage>
</organism>
<dbReference type="Proteomes" id="UP000596145">
    <property type="component" value="Chromosome"/>
</dbReference>
<sequence>MKALTGHEPFCGRHDAGLEHARSASSQAEATALGPPVEWTPLDPVRFLLIFSFRQRIPHCLSTHPLTVGFYSLGSLFECSRDLLQY</sequence>
<name>A0A7T4EE07_9CORY</name>
<proteinExistence type="predicted"/>
<evidence type="ECO:0000313" key="3">
    <source>
        <dbReference type="Proteomes" id="UP000596145"/>
    </source>
</evidence>
<dbReference type="AlphaFoldDB" id="A0A7T4EE07"/>
<dbReference type="EMBL" id="CP069534">
    <property type="protein sequence ID" value="QRP69595.1"/>
    <property type="molecule type" value="Genomic_DNA"/>
</dbReference>
<gene>
    <name evidence="1" type="ORF">I6I10_09080</name>
    <name evidence="2" type="ORF">I6J21_07060</name>
</gene>
<dbReference type="EMBL" id="CP066007">
    <property type="protein sequence ID" value="QQB45651.1"/>
    <property type="molecule type" value="Genomic_DNA"/>
</dbReference>
<dbReference type="GeneID" id="92760166"/>
<evidence type="ECO:0000313" key="2">
    <source>
        <dbReference type="EMBL" id="QRP69595.1"/>
    </source>
</evidence>
<protein>
    <submittedName>
        <fullName evidence="1">Uncharacterized protein</fullName>
    </submittedName>
</protein>